<dbReference type="Pfam" id="PF04397">
    <property type="entry name" value="LytTR"/>
    <property type="match status" value="1"/>
</dbReference>
<dbReference type="PROSITE" id="PS50893">
    <property type="entry name" value="ABC_TRANSPORTER_2"/>
    <property type="match status" value="1"/>
</dbReference>
<dbReference type="SUPFAM" id="SSF52540">
    <property type="entry name" value="P-loop containing nucleoside triphosphate hydrolases"/>
    <property type="match status" value="1"/>
</dbReference>
<dbReference type="Gene3D" id="2.40.50.1020">
    <property type="entry name" value="LytTr DNA-binding domain"/>
    <property type="match status" value="1"/>
</dbReference>
<dbReference type="InterPro" id="IPR012046">
    <property type="entry name" value="LytTR_ABC"/>
</dbReference>
<feature type="domain" description="HTH LytTR-type" evidence="2">
    <location>
        <begin position="244"/>
        <end position="350"/>
    </location>
</feature>
<accession>A0A1I6A0Y9</accession>
<dbReference type="SMART" id="SM00850">
    <property type="entry name" value="LytTR"/>
    <property type="match status" value="1"/>
</dbReference>
<evidence type="ECO:0000259" key="2">
    <source>
        <dbReference type="PROSITE" id="PS50930"/>
    </source>
</evidence>
<feature type="domain" description="ABC transporter" evidence="1">
    <location>
        <begin position="4"/>
        <end position="228"/>
    </location>
</feature>
<protein>
    <submittedName>
        <fullName evidence="3">Transcriptional regulator, LytTR family</fullName>
    </submittedName>
</protein>
<dbReference type="Gene3D" id="3.40.50.300">
    <property type="entry name" value="P-loop containing nucleotide triphosphate hydrolases"/>
    <property type="match status" value="1"/>
</dbReference>
<dbReference type="PANTHER" id="PTHR43038:SF3">
    <property type="entry name" value="ABC TRANSPORTER G FAMILY MEMBER 20 ISOFORM X1"/>
    <property type="match status" value="1"/>
</dbReference>
<dbReference type="InterPro" id="IPR027417">
    <property type="entry name" value="P-loop_NTPase"/>
</dbReference>
<reference evidence="3 4" key="1">
    <citation type="submission" date="2016-10" db="EMBL/GenBank/DDBJ databases">
        <authorList>
            <person name="Varghese N."/>
            <person name="Submissions S."/>
        </authorList>
    </citation>
    <scope>NUCLEOTIDE SEQUENCE [LARGE SCALE GENOMIC DNA]</scope>
    <source>
        <strain evidence="3 4">DSM 13796</strain>
    </source>
</reference>
<gene>
    <name evidence="3" type="ORF">SAMN02745910_02401</name>
</gene>
<dbReference type="PROSITE" id="PS50930">
    <property type="entry name" value="HTH_LYTTR"/>
    <property type="match status" value="1"/>
</dbReference>
<dbReference type="RefSeq" id="WP_061804659.1">
    <property type="nucleotide sequence ID" value="NZ_FOXX01000005.1"/>
</dbReference>
<evidence type="ECO:0000313" key="4">
    <source>
        <dbReference type="Proteomes" id="UP000182762"/>
    </source>
</evidence>
<dbReference type="PIRSF" id="PIRSF036612">
    <property type="entry name" value="ABC_ATP_LytTR"/>
    <property type="match status" value="1"/>
</dbReference>
<evidence type="ECO:0000259" key="1">
    <source>
        <dbReference type="PROSITE" id="PS50893"/>
    </source>
</evidence>
<dbReference type="PANTHER" id="PTHR43038">
    <property type="entry name" value="ATP-BINDING CASSETTE, SUB-FAMILY H, MEMBER 1"/>
    <property type="match status" value="1"/>
</dbReference>
<dbReference type="GeneID" id="93711053"/>
<evidence type="ECO:0000313" key="3">
    <source>
        <dbReference type="EMBL" id="SFQ62290.1"/>
    </source>
</evidence>
<comment type="caution">
    <text evidence="3">The sequence shown here is derived from an EMBL/GenBank/DDBJ whole genome shotgun (WGS) entry which is preliminary data.</text>
</comment>
<dbReference type="EMBL" id="FOXX01000005">
    <property type="protein sequence ID" value="SFQ62290.1"/>
    <property type="molecule type" value="Genomic_DNA"/>
</dbReference>
<dbReference type="InterPro" id="IPR003439">
    <property type="entry name" value="ABC_transporter-like_ATP-bd"/>
</dbReference>
<dbReference type="Proteomes" id="UP000182762">
    <property type="component" value="Unassembled WGS sequence"/>
</dbReference>
<dbReference type="InterPro" id="IPR007492">
    <property type="entry name" value="LytTR_DNA-bd_dom"/>
</dbReference>
<sequence length="350" mass="40047">MAILSMKNVEERKGNAITIPKMSLHIDKGEIVAIQCNSEVGKNLLGMLSGEIAVLNGEITLLDEKYPCPFHKVANQIGIFSLNEGMYERLTVKEYLQLFKRLYDVAIDVEEYIHKAGLTELRQSKIGKLSYSEKKRLQLAKTILHNPQFILMEEPDQNLDIESKFIIQQVIKELAAQGTSFLITTSNFESAVLLTNHVYKLNEDGMKKIKVVEEIGEMGTASDSEVKEEEKIVEEIHPINFEKIPAKVDDKIILFDPTEISYVESNEGTTYLHVKEEAFPCTYKLNELFNRLQPFGFFRCHRSYIVNLQKVREVITWTRNSYSLVLEDTKKSSIPLSKGNLAELKQILRI</sequence>
<proteinExistence type="predicted"/>
<name>A0A1I6A0Y9_9BACI</name>
<dbReference type="Pfam" id="PF00005">
    <property type="entry name" value="ABC_tran"/>
    <property type="match status" value="1"/>
</dbReference>
<keyword evidence="4" id="KW-1185">Reference proteome</keyword>
<organism evidence="3 4">
    <name type="scientific">Priestia endophytica DSM 13796</name>
    <dbReference type="NCBI Taxonomy" id="1121089"/>
    <lineage>
        <taxon>Bacteria</taxon>
        <taxon>Bacillati</taxon>
        <taxon>Bacillota</taxon>
        <taxon>Bacilli</taxon>
        <taxon>Bacillales</taxon>
        <taxon>Bacillaceae</taxon>
        <taxon>Priestia</taxon>
    </lineage>
</organism>